<evidence type="ECO:0000256" key="1">
    <source>
        <dbReference type="ARBA" id="ARBA00008987"/>
    </source>
</evidence>
<dbReference type="PANTHER" id="PTHR45663">
    <property type="entry name" value="GEO12009P1"/>
    <property type="match status" value="1"/>
</dbReference>
<dbReference type="CDD" id="cd02947">
    <property type="entry name" value="TRX_family"/>
    <property type="match status" value="1"/>
</dbReference>
<gene>
    <name evidence="4" type="ordered locus">Tery_2011</name>
</gene>
<accession>Q113R5</accession>
<protein>
    <submittedName>
        <fullName evidence="4">Thioredoxin domain</fullName>
    </submittedName>
</protein>
<dbReference type="PROSITE" id="PS51352">
    <property type="entry name" value="THIOREDOXIN_2"/>
    <property type="match status" value="1"/>
</dbReference>
<dbReference type="HOGENOM" id="CLU_090389_10_3_3"/>
<evidence type="ECO:0000259" key="3">
    <source>
        <dbReference type="PROSITE" id="PS51352"/>
    </source>
</evidence>
<sequence length="129" mass="15000">MMILSVNEKTFKKEVLESSQPVLVYFWAPWCGLCKMIVPQLVKFQSEWNCHLKLVGVNADKSLKLASTYQLQTLPTLILFVNGQIVNRLGYFQAREDFQRTLDAFISTLVKDPPSQPREHRNEKQSILW</sequence>
<name>Q113R5_TRIEI</name>
<reference evidence="4" key="1">
    <citation type="submission" date="2006-06" db="EMBL/GenBank/DDBJ databases">
        <title>Complete sequence of Trichodesmium erythraeum IMS101.</title>
        <authorList>
            <consortium name="US DOE Joint Genome Institute"/>
            <person name="Copeland A."/>
            <person name="Lucas S."/>
            <person name="Lapidus A."/>
            <person name="Barry K."/>
            <person name="Detter J.C."/>
            <person name="Glavina del Rio T."/>
            <person name="Hammon N."/>
            <person name="Israni S."/>
            <person name="Dalin E."/>
            <person name="Tice H."/>
            <person name="Pitluck S."/>
            <person name="Kiss H."/>
            <person name="Munk A.C."/>
            <person name="Brettin T."/>
            <person name="Bruce D."/>
            <person name="Han C."/>
            <person name="Tapia R."/>
            <person name="Gilna P."/>
            <person name="Schmutz J."/>
            <person name="Larimer F."/>
            <person name="Land M."/>
            <person name="Hauser L."/>
            <person name="Kyrpides N."/>
            <person name="Kim E."/>
            <person name="Richardson P."/>
        </authorList>
    </citation>
    <scope>NUCLEOTIDE SEQUENCE [LARGE SCALE GENOMIC DNA]</scope>
    <source>
        <strain evidence="4">IMS101</strain>
    </source>
</reference>
<dbReference type="SUPFAM" id="SSF52833">
    <property type="entry name" value="Thioredoxin-like"/>
    <property type="match status" value="1"/>
</dbReference>
<dbReference type="KEGG" id="ter:Tery_2011"/>
<dbReference type="GO" id="GO:0005829">
    <property type="term" value="C:cytosol"/>
    <property type="evidence" value="ECO:0007669"/>
    <property type="project" value="TreeGrafter"/>
</dbReference>
<dbReference type="GO" id="GO:0015035">
    <property type="term" value="F:protein-disulfide reductase activity"/>
    <property type="evidence" value="ECO:0007669"/>
    <property type="project" value="TreeGrafter"/>
</dbReference>
<dbReference type="PANTHER" id="PTHR45663:SF11">
    <property type="entry name" value="GEO12009P1"/>
    <property type="match status" value="1"/>
</dbReference>
<evidence type="ECO:0000313" key="4">
    <source>
        <dbReference type="EMBL" id="ABG51259.1"/>
    </source>
</evidence>
<dbReference type="PRINTS" id="PR00421">
    <property type="entry name" value="THIOREDOXIN"/>
</dbReference>
<dbReference type="STRING" id="203124.Tery_2011"/>
<comment type="similarity">
    <text evidence="1">Belongs to the thioredoxin family.</text>
</comment>
<evidence type="ECO:0000256" key="2">
    <source>
        <dbReference type="ARBA" id="ARBA00023284"/>
    </source>
</evidence>
<dbReference type="eggNOG" id="COG3118">
    <property type="taxonomic scope" value="Bacteria"/>
</dbReference>
<dbReference type="GO" id="GO:0045454">
    <property type="term" value="P:cell redox homeostasis"/>
    <property type="evidence" value="ECO:0007669"/>
    <property type="project" value="TreeGrafter"/>
</dbReference>
<dbReference type="Pfam" id="PF00085">
    <property type="entry name" value="Thioredoxin"/>
    <property type="match status" value="1"/>
</dbReference>
<dbReference type="InterPro" id="IPR013766">
    <property type="entry name" value="Thioredoxin_domain"/>
</dbReference>
<feature type="domain" description="Thioredoxin" evidence="3">
    <location>
        <begin position="1"/>
        <end position="107"/>
    </location>
</feature>
<dbReference type="Gene3D" id="3.40.30.10">
    <property type="entry name" value="Glutaredoxin"/>
    <property type="match status" value="1"/>
</dbReference>
<keyword evidence="2" id="KW-0676">Redox-active center</keyword>
<organism evidence="4">
    <name type="scientific">Trichodesmium erythraeum (strain IMS101)</name>
    <dbReference type="NCBI Taxonomy" id="203124"/>
    <lineage>
        <taxon>Bacteria</taxon>
        <taxon>Bacillati</taxon>
        <taxon>Cyanobacteriota</taxon>
        <taxon>Cyanophyceae</taxon>
        <taxon>Oscillatoriophycideae</taxon>
        <taxon>Oscillatoriales</taxon>
        <taxon>Microcoleaceae</taxon>
        <taxon>Trichodesmium</taxon>
    </lineage>
</organism>
<dbReference type="AlphaFoldDB" id="Q113R5"/>
<dbReference type="EMBL" id="CP000393">
    <property type="protein sequence ID" value="ABG51259.1"/>
    <property type="molecule type" value="Genomic_DNA"/>
</dbReference>
<proteinExistence type="inferred from homology"/>
<dbReference type="InterPro" id="IPR036249">
    <property type="entry name" value="Thioredoxin-like_sf"/>
</dbReference>